<dbReference type="Gene3D" id="2.40.10.10">
    <property type="entry name" value="Trypsin-like serine proteases"/>
    <property type="match status" value="1"/>
</dbReference>
<dbReference type="AlphaFoldDB" id="A0A7R6ST31"/>
<evidence type="ECO:0000313" key="3">
    <source>
        <dbReference type="Proteomes" id="UP000595663"/>
    </source>
</evidence>
<proteinExistence type="predicted"/>
<name>A0A7R6ST31_9GAMM</name>
<evidence type="ECO:0008006" key="4">
    <source>
        <dbReference type="Google" id="ProtNLM"/>
    </source>
</evidence>
<dbReference type="KEGG" id="ajp:AMJAP_2395"/>
<protein>
    <recommendedName>
        <fullName evidence="4">Peptidase S1 domain-containing protein</fullName>
    </recommendedName>
</protein>
<dbReference type="EMBL" id="AP014545">
    <property type="protein sequence ID" value="BBB26984.1"/>
    <property type="molecule type" value="Genomic_DNA"/>
</dbReference>
<keyword evidence="1" id="KW-0732">Signal</keyword>
<feature type="chain" id="PRO_5032719242" description="Peptidase S1 domain-containing protein" evidence="1">
    <location>
        <begin position="22"/>
        <end position="289"/>
    </location>
</feature>
<organism evidence="2 3">
    <name type="scientific">Amphritea japonica ATCC BAA-1530</name>
    <dbReference type="NCBI Taxonomy" id="1278309"/>
    <lineage>
        <taxon>Bacteria</taxon>
        <taxon>Pseudomonadati</taxon>
        <taxon>Pseudomonadota</taxon>
        <taxon>Gammaproteobacteria</taxon>
        <taxon>Oceanospirillales</taxon>
        <taxon>Oceanospirillaceae</taxon>
        <taxon>Amphritea</taxon>
    </lineage>
</organism>
<evidence type="ECO:0000256" key="1">
    <source>
        <dbReference type="SAM" id="SignalP"/>
    </source>
</evidence>
<dbReference type="InterPro" id="IPR043504">
    <property type="entry name" value="Peptidase_S1_PA_chymotrypsin"/>
</dbReference>
<feature type="signal peptide" evidence="1">
    <location>
        <begin position="1"/>
        <end position="21"/>
    </location>
</feature>
<evidence type="ECO:0000313" key="2">
    <source>
        <dbReference type="EMBL" id="BBB26984.1"/>
    </source>
</evidence>
<dbReference type="Proteomes" id="UP000595663">
    <property type="component" value="Chromosome"/>
</dbReference>
<accession>A0A7R6ST31</accession>
<gene>
    <name evidence="2" type="ORF">AMJAP_2395</name>
</gene>
<keyword evidence="3" id="KW-1185">Reference proteome</keyword>
<dbReference type="RefSeq" id="WP_019620218.1">
    <property type="nucleotide sequence ID" value="NZ_AP014545.1"/>
</dbReference>
<dbReference type="OrthoDB" id="5728320at2"/>
<reference evidence="2 3" key="1">
    <citation type="journal article" date="2008" name="Int. J. Syst. Evol. Microbiol.">
        <title>Amphritea japonica sp. nov. and Amphritea balenae sp. nov., isolated from the sediment adjacent to sperm whale carcasses off Kagoshima, Japan.</title>
        <authorList>
            <person name="Miyazaki M."/>
            <person name="Nogi Y."/>
            <person name="Fujiwara Y."/>
            <person name="Kawato M."/>
            <person name="Nagahama T."/>
            <person name="Kubokawa K."/>
            <person name="Horikoshi K."/>
        </authorList>
    </citation>
    <scope>NUCLEOTIDE SEQUENCE [LARGE SCALE GENOMIC DNA]</scope>
    <source>
        <strain evidence="2 3">ATCC BAA-1530</strain>
    </source>
</reference>
<dbReference type="SUPFAM" id="SSF50494">
    <property type="entry name" value="Trypsin-like serine proteases"/>
    <property type="match status" value="1"/>
</dbReference>
<dbReference type="InterPro" id="IPR009003">
    <property type="entry name" value="Peptidase_S1_PA"/>
</dbReference>
<sequence>MIKLKYCFVVVLMLVASSSFAEYPDMQAGDTRQIRGSGSPDWLAAVGRSISNKSATVAEGCSWSLVTDDLKKDGVIILGAGHCVDHWVKGDGSFDVGPNSVSWVTNSGKKVSRKIESILKAETHQGDYAIARIDRSVSRFDIKPLINAPYDYTDLMDPDMFDPDAFATMAGYSADTGIGQKGKVLTYDRCRQVNGGASGMKKAYCYSYEGASGGPLVVTLNLKKSFPGQTEDEDVLWYFEDDLPGISYGIYHFFVGTIVGARAGDDASKTLFTETTHYSRMLDKVLKEH</sequence>